<keyword evidence="2" id="KW-1185">Reference proteome</keyword>
<proteinExistence type="predicted"/>
<sequence length="120" mass="12926">MSGASAFSSCATSFYGLKEPDASGNLVDFKTFEGKFGGQEFNDGEKVLDFAKGKGFVGTVMSVGDVVGPDARESWKLFYEKTGAAEPTWNFKGKWLVSKTGEIMEAGSDVEGDIEKLLME</sequence>
<name>A0A9W7C813_9STRA</name>
<dbReference type="InterPro" id="IPR036249">
    <property type="entry name" value="Thioredoxin-like_sf"/>
</dbReference>
<comment type="caution">
    <text evidence="1">The sequence shown here is derived from an EMBL/GenBank/DDBJ whole genome shotgun (WGS) entry which is preliminary data.</text>
</comment>
<dbReference type="EMBL" id="BRXY01000580">
    <property type="protein sequence ID" value="GMI01371.1"/>
    <property type="molecule type" value="Genomic_DNA"/>
</dbReference>
<gene>
    <name evidence="1" type="ORF">TrST_g11524</name>
</gene>
<dbReference type="AlphaFoldDB" id="A0A9W7C813"/>
<dbReference type="Proteomes" id="UP001165085">
    <property type="component" value="Unassembled WGS sequence"/>
</dbReference>
<dbReference type="SUPFAM" id="SSF52833">
    <property type="entry name" value="Thioredoxin-like"/>
    <property type="match status" value="1"/>
</dbReference>
<organism evidence="1 2">
    <name type="scientific">Triparma strigata</name>
    <dbReference type="NCBI Taxonomy" id="1606541"/>
    <lineage>
        <taxon>Eukaryota</taxon>
        <taxon>Sar</taxon>
        <taxon>Stramenopiles</taxon>
        <taxon>Ochrophyta</taxon>
        <taxon>Bolidophyceae</taxon>
        <taxon>Parmales</taxon>
        <taxon>Triparmaceae</taxon>
        <taxon>Triparma</taxon>
    </lineage>
</organism>
<reference evidence="2" key="1">
    <citation type="journal article" date="2023" name="Commun. Biol.">
        <title>Genome analysis of Parmales, the sister group of diatoms, reveals the evolutionary specialization of diatoms from phago-mixotrophs to photoautotrophs.</title>
        <authorList>
            <person name="Ban H."/>
            <person name="Sato S."/>
            <person name="Yoshikawa S."/>
            <person name="Yamada K."/>
            <person name="Nakamura Y."/>
            <person name="Ichinomiya M."/>
            <person name="Sato N."/>
            <person name="Blanc-Mathieu R."/>
            <person name="Endo H."/>
            <person name="Kuwata A."/>
            <person name="Ogata H."/>
        </authorList>
    </citation>
    <scope>NUCLEOTIDE SEQUENCE [LARGE SCALE GENOMIC DNA]</scope>
    <source>
        <strain evidence="2">NIES 3701</strain>
    </source>
</reference>
<dbReference type="OrthoDB" id="446890at2759"/>
<evidence type="ECO:0000313" key="1">
    <source>
        <dbReference type="EMBL" id="GMI01371.1"/>
    </source>
</evidence>
<protein>
    <submittedName>
        <fullName evidence="1">Uncharacterized protein</fullName>
    </submittedName>
</protein>
<dbReference type="Gene3D" id="3.40.30.10">
    <property type="entry name" value="Glutaredoxin"/>
    <property type="match status" value="1"/>
</dbReference>
<evidence type="ECO:0000313" key="2">
    <source>
        <dbReference type="Proteomes" id="UP001165085"/>
    </source>
</evidence>
<accession>A0A9W7C813</accession>